<evidence type="ECO:0000259" key="1">
    <source>
        <dbReference type="Pfam" id="PF09346"/>
    </source>
</evidence>
<dbReference type="Gene3D" id="3.40.1580.10">
    <property type="entry name" value="SMI1/KNR4-like"/>
    <property type="match status" value="1"/>
</dbReference>
<organism evidence="2 3">
    <name type="scientific">Pseudomonas paraeruginosa</name>
    <dbReference type="NCBI Taxonomy" id="2994495"/>
    <lineage>
        <taxon>Bacteria</taxon>
        <taxon>Pseudomonadati</taxon>
        <taxon>Pseudomonadota</taxon>
        <taxon>Gammaproteobacteria</taxon>
        <taxon>Pseudomonadales</taxon>
        <taxon>Pseudomonadaceae</taxon>
        <taxon>Pseudomonas</taxon>
    </lineage>
</organism>
<dbReference type="SUPFAM" id="SSF160631">
    <property type="entry name" value="SMI1/KNR4-like"/>
    <property type="match status" value="1"/>
</dbReference>
<geneLocation type="plasmid" evidence="2 3">
    <name>unnamed2</name>
</geneLocation>
<proteinExistence type="predicted"/>
<dbReference type="Proteomes" id="UP000238390">
    <property type="component" value="Plasmid unnamed2"/>
</dbReference>
<dbReference type="InterPro" id="IPR037883">
    <property type="entry name" value="Knr4/Smi1-like_sf"/>
</dbReference>
<keyword evidence="3" id="KW-1185">Reference proteome</keyword>
<evidence type="ECO:0000313" key="3">
    <source>
        <dbReference type="Proteomes" id="UP000238390"/>
    </source>
</evidence>
<feature type="domain" description="Knr4/Smi1-like" evidence="1">
    <location>
        <begin position="25"/>
        <end position="130"/>
    </location>
</feature>
<dbReference type="InterPro" id="IPR018958">
    <property type="entry name" value="Knr4/Smi1-like_dom"/>
</dbReference>
<sequence length="147" mass="16473">MNTTLEALMQGANYTSTPPAPSPLDALLPADLQEFYRKYGQTTFYPGAPYSFTVQQADQLERADLYVVGEDIGDELSEFWYVVATCDDQAISIDLRPGETFGHCYDSLWDSYPTADDSTLVARSFTELLQRIVADSGRSLFWIDGHH</sequence>
<dbReference type="RefSeq" id="WP_105446954.1">
    <property type="nucleotide sequence ID" value="NZ_CP027170.1"/>
</dbReference>
<accession>A0A2R3J5Q8</accession>
<gene>
    <name evidence="2" type="ORF">CSB93_6615</name>
</gene>
<dbReference type="AlphaFoldDB" id="A0A2R3J5Q8"/>
<name>A0A2R3J5Q8_9PSED</name>
<reference evidence="2 3" key="1">
    <citation type="submission" date="2018-02" db="EMBL/GenBank/DDBJ databases">
        <title>FDA/CDC Antimicrobial Resistant Isolate Bank Genome Sequencing.</title>
        <authorList>
            <person name="Benahmed F.H."/>
            <person name="Lutgring J.D."/>
            <person name="Yoo B."/>
            <person name="Machado M."/>
            <person name="Brown A."/>
            <person name="McAllister G."/>
            <person name="Perry A."/>
            <person name="Halpin A.L."/>
            <person name="Vavikolanu K."/>
            <person name="Ott S."/>
            <person name="Zhao X."/>
            <person name="Tallon L.J."/>
            <person name="Sadzewicz L."/>
            <person name="Aluvathingal J."/>
            <person name="Nadendla S."/>
            <person name="Voskania-kordi A."/>
            <person name="Simonyan V."/>
            <person name="Patel J."/>
            <person name="Shawar R.M."/>
        </authorList>
    </citation>
    <scope>NUCLEOTIDE SEQUENCE [LARGE SCALE GENOMIC DNA]</scope>
    <source>
        <strain evidence="2 3">AR_0356</strain>
        <plasmid evidence="2 3">unnamed2</plasmid>
    </source>
</reference>
<evidence type="ECO:0000313" key="2">
    <source>
        <dbReference type="EMBL" id="AVK09483.1"/>
    </source>
</evidence>
<protein>
    <recommendedName>
        <fullName evidence="1">Knr4/Smi1-like domain-containing protein</fullName>
    </recommendedName>
</protein>
<dbReference type="Pfam" id="PF09346">
    <property type="entry name" value="SMI1_KNR4"/>
    <property type="match status" value="1"/>
</dbReference>
<keyword evidence="2" id="KW-0614">Plasmid</keyword>
<dbReference type="EMBL" id="CP027170">
    <property type="protein sequence ID" value="AVK09483.1"/>
    <property type="molecule type" value="Genomic_DNA"/>
</dbReference>